<dbReference type="Proteomes" id="UP000259030">
    <property type="component" value="Plasmid pDFI1"/>
</dbReference>
<feature type="compositionally biased region" description="Low complexity" evidence="1">
    <location>
        <begin position="188"/>
        <end position="197"/>
    </location>
</feature>
<protein>
    <submittedName>
        <fullName evidence="2">Uncharacterized protein</fullName>
    </submittedName>
</protein>
<gene>
    <name evidence="2" type="ORF">DFI_14555</name>
</gene>
<sequence length="235" mass="24862">MAALPDARTSGDVPCTWGVMRVAYAAELAHPRPGDRFARNLLRGSARLSLLMPQTGGQPTPLVTLVDLGANFGVISQALRAQAPVADDTSVTGDGDVMVFTLPAVRFGAQVSRSGFGDDLVRWLTRVASTLHLGETALWPARSGATVHIHDLLPLTLAFTHTRLSGPLLLTVEDLEVLLGDAVAPDRAATRGPGAARGHVRMTQREEAGGSSPLFSVGASRMTLRQVFRSIGRPT</sequence>
<proteinExistence type="predicted"/>
<organism evidence="2 3">
    <name type="scientific">Deinococcus ficus</name>
    <dbReference type="NCBI Taxonomy" id="317577"/>
    <lineage>
        <taxon>Bacteria</taxon>
        <taxon>Thermotogati</taxon>
        <taxon>Deinococcota</taxon>
        <taxon>Deinococci</taxon>
        <taxon>Deinococcales</taxon>
        <taxon>Deinococcaceae</taxon>
        <taxon>Deinococcus</taxon>
    </lineage>
</organism>
<keyword evidence="2" id="KW-0614">Plasmid</keyword>
<geneLocation type="plasmid" evidence="3">
    <name>pdfi1</name>
</geneLocation>
<evidence type="ECO:0000313" key="3">
    <source>
        <dbReference type="Proteomes" id="UP000259030"/>
    </source>
</evidence>
<reference evidence="2 3" key="1">
    <citation type="submission" date="2017-05" db="EMBL/GenBank/DDBJ databases">
        <title>The complete genome sequence of Deinococcus ficus isolated from the rhizosphere of the Ficus religiosa L. in Taiwan.</title>
        <authorList>
            <person name="Wu K.-M."/>
            <person name="Liao T.-L."/>
            <person name="Liu Y.-M."/>
            <person name="Young C.-C."/>
            <person name="Tsai S.-F."/>
        </authorList>
    </citation>
    <scope>NUCLEOTIDE SEQUENCE [LARGE SCALE GENOMIC DNA]</scope>
    <source>
        <strain evidence="2 3">CC-FR2-10</strain>
        <plasmid evidence="3">pdfi1</plasmid>
    </source>
</reference>
<feature type="region of interest" description="Disordered" evidence="1">
    <location>
        <begin position="188"/>
        <end position="212"/>
    </location>
</feature>
<evidence type="ECO:0000256" key="1">
    <source>
        <dbReference type="SAM" id="MobiDB-lite"/>
    </source>
</evidence>
<dbReference type="RefSeq" id="WP_027464016.1">
    <property type="nucleotide sequence ID" value="NZ_CP021082.1"/>
</dbReference>
<accession>A0A221T0M4</accession>
<dbReference type="KEGG" id="dfc:DFI_14555"/>
<dbReference type="AlphaFoldDB" id="A0A221T0M4"/>
<name>A0A221T0M4_9DEIO</name>
<keyword evidence="3" id="KW-1185">Reference proteome</keyword>
<dbReference type="EMBL" id="CP021082">
    <property type="protein sequence ID" value="ASN82406.1"/>
    <property type="molecule type" value="Genomic_DNA"/>
</dbReference>
<evidence type="ECO:0000313" key="2">
    <source>
        <dbReference type="EMBL" id="ASN82406.1"/>
    </source>
</evidence>